<dbReference type="InterPro" id="IPR036873">
    <property type="entry name" value="Rhodanese-like_dom_sf"/>
</dbReference>
<evidence type="ECO:0000256" key="1">
    <source>
        <dbReference type="ARBA" id="ARBA00022679"/>
    </source>
</evidence>
<dbReference type="EMBL" id="JADEXF010000056">
    <property type="protein sequence ID" value="MBE9103924.1"/>
    <property type="molecule type" value="Genomic_DNA"/>
</dbReference>
<dbReference type="RefSeq" id="WP_194041118.1">
    <property type="nucleotide sequence ID" value="NZ_JADEXF010000056.1"/>
</dbReference>
<dbReference type="CDD" id="cd01449">
    <property type="entry name" value="TST_Repeat_2"/>
    <property type="match status" value="1"/>
</dbReference>
<comment type="caution">
    <text evidence="4">The sequence shown here is derived from an EMBL/GenBank/DDBJ whole genome shotgun (WGS) entry which is preliminary data.</text>
</comment>
<protein>
    <submittedName>
        <fullName evidence="4">Sulfurtransferase</fullName>
    </submittedName>
</protein>
<dbReference type="Proteomes" id="UP000647836">
    <property type="component" value="Unassembled WGS sequence"/>
</dbReference>
<dbReference type="CDD" id="cd01448">
    <property type="entry name" value="TST_Repeat_1"/>
    <property type="match status" value="1"/>
</dbReference>
<dbReference type="Gene3D" id="3.40.250.10">
    <property type="entry name" value="Rhodanese-like domain"/>
    <property type="match status" value="2"/>
</dbReference>
<sequence>MPNTSASLRDATRSLLPQRGTLSTSPQFVVSPAWLFEHLEDPQVVIVDCRFSLADPRLGQQQYQTSHIQGSYYLDLNQDLSSPVDKHGGRHPLPNPNDIANKLAAIGVNYQKSLVVAYDDSRFAFAARLWWLLRYLGHEQVAVLDGGLAGWQKAGYSVTDVIPSPRMGMFVPQVQTEKVVDITAVKSRKDSDEVVLVDSRESDRYRGEREPIDRIAGHIPGAVNYPWQEVTDSSGYLLPEEEQRHRWEKLETAEEILVYCGSGVTACVNLLSLELAGISKGKLYAGSWSDWISYL</sequence>
<dbReference type="InterPro" id="IPR001763">
    <property type="entry name" value="Rhodanese-like_dom"/>
</dbReference>
<evidence type="ECO:0000256" key="2">
    <source>
        <dbReference type="ARBA" id="ARBA00022737"/>
    </source>
</evidence>
<evidence type="ECO:0000313" key="4">
    <source>
        <dbReference type="EMBL" id="MBE9103924.1"/>
    </source>
</evidence>
<dbReference type="PANTHER" id="PTHR11364">
    <property type="entry name" value="THIOSULFATE SULFERTANSFERASE"/>
    <property type="match status" value="1"/>
</dbReference>
<evidence type="ECO:0000313" key="5">
    <source>
        <dbReference type="Proteomes" id="UP000647836"/>
    </source>
</evidence>
<gene>
    <name evidence="4" type="ORF">IQ229_02880</name>
</gene>
<dbReference type="Pfam" id="PF00581">
    <property type="entry name" value="Rhodanese"/>
    <property type="match status" value="2"/>
</dbReference>
<evidence type="ECO:0000259" key="3">
    <source>
        <dbReference type="PROSITE" id="PS50206"/>
    </source>
</evidence>
<accession>A0ABR9TU44</accession>
<keyword evidence="1" id="KW-0808">Transferase</keyword>
<keyword evidence="5" id="KW-1185">Reference proteome</keyword>
<feature type="domain" description="Rhodanese" evidence="3">
    <location>
        <begin position="190"/>
        <end position="293"/>
    </location>
</feature>
<dbReference type="PROSITE" id="PS50206">
    <property type="entry name" value="RHODANESE_3"/>
    <property type="match status" value="2"/>
</dbReference>
<name>A0ABR9TU44_9NOSO</name>
<feature type="domain" description="Rhodanese" evidence="3">
    <location>
        <begin position="40"/>
        <end position="160"/>
    </location>
</feature>
<dbReference type="SUPFAM" id="SSF52821">
    <property type="entry name" value="Rhodanese/Cell cycle control phosphatase"/>
    <property type="match status" value="2"/>
</dbReference>
<dbReference type="SMART" id="SM00450">
    <property type="entry name" value="RHOD"/>
    <property type="match status" value="2"/>
</dbReference>
<proteinExistence type="predicted"/>
<organism evidence="4 5">
    <name type="scientific">Nostoc cf. edaphicum LEGE 07299</name>
    <dbReference type="NCBI Taxonomy" id="2777974"/>
    <lineage>
        <taxon>Bacteria</taxon>
        <taxon>Bacillati</taxon>
        <taxon>Cyanobacteriota</taxon>
        <taxon>Cyanophyceae</taxon>
        <taxon>Nostocales</taxon>
        <taxon>Nostocaceae</taxon>
        <taxon>Nostoc</taxon>
    </lineage>
</organism>
<dbReference type="PANTHER" id="PTHR11364:SF27">
    <property type="entry name" value="SULFURTRANSFERASE"/>
    <property type="match status" value="1"/>
</dbReference>
<reference evidence="4 5" key="1">
    <citation type="submission" date="2020-10" db="EMBL/GenBank/DDBJ databases">
        <authorList>
            <person name="Castelo-Branco R."/>
            <person name="Eusebio N."/>
            <person name="Adriana R."/>
            <person name="Vieira A."/>
            <person name="Brugerolle De Fraissinette N."/>
            <person name="Rezende De Castro R."/>
            <person name="Schneider M.P."/>
            <person name="Vasconcelos V."/>
            <person name="Leao P.N."/>
        </authorList>
    </citation>
    <scope>NUCLEOTIDE SEQUENCE [LARGE SCALE GENOMIC DNA]</scope>
    <source>
        <strain evidence="4 5">LEGE 07299</strain>
    </source>
</reference>
<keyword evidence="2" id="KW-0677">Repeat</keyword>
<dbReference type="InterPro" id="IPR045078">
    <property type="entry name" value="TST/MPST-like"/>
</dbReference>